<dbReference type="EMBL" id="JACOIJ010000021">
    <property type="protein sequence ID" value="MBD1430168.1"/>
    <property type="molecule type" value="Genomic_DNA"/>
</dbReference>
<organism evidence="1 2">
    <name type="scientific">Sphingobacterium litopenaei</name>
    <dbReference type="NCBI Taxonomy" id="2763500"/>
    <lineage>
        <taxon>Bacteria</taxon>
        <taxon>Pseudomonadati</taxon>
        <taxon>Bacteroidota</taxon>
        <taxon>Sphingobacteriia</taxon>
        <taxon>Sphingobacteriales</taxon>
        <taxon>Sphingobacteriaceae</taxon>
        <taxon>Sphingobacterium</taxon>
    </lineage>
</organism>
<evidence type="ECO:0000313" key="1">
    <source>
        <dbReference type="EMBL" id="MBD1430168.1"/>
    </source>
</evidence>
<dbReference type="Proteomes" id="UP000651271">
    <property type="component" value="Unassembled WGS sequence"/>
</dbReference>
<gene>
    <name evidence="1" type="ORF">H8B04_11430</name>
</gene>
<proteinExistence type="predicted"/>
<protein>
    <recommendedName>
        <fullName evidence="3">TonB-dependent receptor plug domain-containing protein</fullName>
    </recommendedName>
</protein>
<evidence type="ECO:0008006" key="3">
    <source>
        <dbReference type="Google" id="ProtNLM"/>
    </source>
</evidence>
<reference evidence="1 2" key="1">
    <citation type="submission" date="2020-08" db="EMBL/GenBank/DDBJ databases">
        <title>Sphingobacterium sp. DN04309 isolated from aquaculture water.</title>
        <authorList>
            <person name="Zhang M."/>
        </authorList>
    </citation>
    <scope>NUCLEOTIDE SEQUENCE [LARGE SCALE GENOMIC DNA]</scope>
    <source>
        <strain evidence="1 2">DN04309</strain>
    </source>
</reference>
<dbReference type="SUPFAM" id="SSF49464">
    <property type="entry name" value="Carboxypeptidase regulatory domain-like"/>
    <property type="match status" value="1"/>
</dbReference>
<dbReference type="InterPro" id="IPR008969">
    <property type="entry name" value="CarboxyPept-like_regulatory"/>
</dbReference>
<dbReference type="RefSeq" id="WP_190302429.1">
    <property type="nucleotide sequence ID" value="NZ_JACOIJ010000021.1"/>
</dbReference>
<accession>A0ABR7YG21</accession>
<evidence type="ECO:0000313" key="2">
    <source>
        <dbReference type="Proteomes" id="UP000651271"/>
    </source>
</evidence>
<keyword evidence="2" id="KW-1185">Reference proteome</keyword>
<sequence length="147" mass="16264">MTLTGHGQQIALKGKVRGKGSNAGLQGVKIQDLKSRKVQYADVEGLFEVRYNLRDTLIFSAPGYSDLKWSGIISAEDTLQIELQQLHQYIDEVVVSTGYYNIPKERATGSFTHVGNKLIQREPSTNILDRLEGVANGVNFIRGTANK</sequence>
<comment type="caution">
    <text evidence="1">The sequence shown here is derived from an EMBL/GenBank/DDBJ whole genome shotgun (WGS) entry which is preliminary data.</text>
</comment>
<name>A0ABR7YG21_9SPHI</name>